<evidence type="ECO:0000256" key="2">
    <source>
        <dbReference type="ARBA" id="ARBA00022485"/>
    </source>
</evidence>
<keyword evidence="2" id="KW-0004">4Fe-4S</keyword>
<keyword evidence="10" id="KW-1185">Reference proteome</keyword>
<dbReference type="InterPro" id="IPR050572">
    <property type="entry name" value="Fe-S_Ferredoxin"/>
</dbReference>
<dbReference type="AlphaFoldDB" id="M1PBP2"/>
<evidence type="ECO:0000256" key="7">
    <source>
        <dbReference type="ARBA" id="ARBA00023014"/>
    </source>
</evidence>
<gene>
    <name evidence="9" type="ordered locus">UWK_00609</name>
</gene>
<evidence type="ECO:0000259" key="8">
    <source>
        <dbReference type="PROSITE" id="PS51379"/>
    </source>
</evidence>
<keyword evidence="5" id="KW-0249">Electron transport</keyword>
<dbReference type="RefSeq" id="WP_015402888.1">
    <property type="nucleotide sequence ID" value="NC_020304.1"/>
</dbReference>
<evidence type="ECO:0000256" key="6">
    <source>
        <dbReference type="ARBA" id="ARBA00023004"/>
    </source>
</evidence>
<dbReference type="STRING" id="1167006.UWK_00609"/>
<protein>
    <submittedName>
        <fullName evidence="9">Indolepyruvate ferredoxin oxidreductase, alpha/beta subunit</fullName>
    </submittedName>
</protein>
<dbReference type="EMBL" id="CP003985">
    <property type="protein sequence ID" value="AGF77190.1"/>
    <property type="molecule type" value="Genomic_DNA"/>
</dbReference>
<dbReference type="HOGENOM" id="CLU_139698_5_5_7"/>
<keyword evidence="6" id="KW-0408">Iron</keyword>
<evidence type="ECO:0000256" key="1">
    <source>
        <dbReference type="ARBA" id="ARBA00022448"/>
    </source>
</evidence>
<proteinExistence type="predicted"/>
<keyword evidence="7" id="KW-0411">Iron-sulfur</keyword>
<dbReference type="KEGG" id="dsf:UWK_00609"/>
<dbReference type="Gene3D" id="3.30.70.20">
    <property type="match status" value="1"/>
</dbReference>
<accession>M1PBP2</accession>
<name>M1PBP2_DESSD</name>
<keyword evidence="9" id="KW-0670">Pyruvate</keyword>
<keyword evidence="3" id="KW-0479">Metal-binding</keyword>
<sequence length="61" mass="6849">MWHISIEEEKCTGCNECVEGCPGEVYELIYDKATVVNGEECHGCFTCVELCDEDAITVEDR</sequence>
<reference evidence="10" key="1">
    <citation type="journal article" date="2013" name="Stand. Genomic Sci.">
        <title>Complete genome sequence of Desulfocapsa sulfexigens, a marine deltaproteobacterium specialized in disproportionating inorganic sulfur compounds.</title>
        <authorList>
            <person name="Finster K.W."/>
            <person name="Kjeldsen K.U."/>
            <person name="Kube M."/>
            <person name="Reinhardt R."/>
            <person name="Mussmann M."/>
            <person name="Amann R."/>
            <person name="Schreiber L."/>
        </authorList>
    </citation>
    <scope>NUCLEOTIDE SEQUENCE [LARGE SCALE GENOMIC DNA]</scope>
    <source>
        <strain evidence="10">DSM 10523 / SB164P1</strain>
    </source>
</reference>
<dbReference type="GO" id="GO:0046872">
    <property type="term" value="F:metal ion binding"/>
    <property type="evidence" value="ECO:0007669"/>
    <property type="project" value="UniProtKB-KW"/>
</dbReference>
<dbReference type="SUPFAM" id="SSF54862">
    <property type="entry name" value="4Fe-4S ferredoxins"/>
    <property type="match status" value="1"/>
</dbReference>
<evidence type="ECO:0000313" key="9">
    <source>
        <dbReference type="EMBL" id="AGF77190.1"/>
    </source>
</evidence>
<dbReference type="eggNOG" id="COG4231">
    <property type="taxonomic scope" value="Bacteria"/>
</dbReference>
<dbReference type="GO" id="GO:0051539">
    <property type="term" value="F:4 iron, 4 sulfur cluster binding"/>
    <property type="evidence" value="ECO:0007669"/>
    <property type="project" value="UniProtKB-KW"/>
</dbReference>
<evidence type="ECO:0000256" key="3">
    <source>
        <dbReference type="ARBA" id="ARBA00022723"/>
    </source>
</evidence>
<dbReference type="PROSITE" id="PS51379">
    <property type="entry name" value="4FE4S_FER_2"/>
    <property type="match status" value="2"/>
</dbReference>
<evidence type="ECO:0000256" key="4">
    <source>
        <dbReference type="ARBA" id="ARBA00022737"/>
    </source>
</evidence>
<dbReference type="Pfam" id="PF13237">
    <property type="entry name" value="Fer4_10"/>
    <property type="match status" value="1"/>
</dbReference>
<dbReference type="PANTHER" id="PTHR43687:SF6">
    <property type="entry name" value="L-ASPARTATE SEMIALDEHYDE SULFURTRANSFERASE IRON-SULFUR SUBUNIT"/>
    <property type="match status" value="1"/>
</dbReference>
<evidence type="ECO:0000313" key="10">
    <source>
        <dbReference type="Proteomes" id="UP000011721"/>
    </source>
</evidence>
<keyword evidence="1" id="KW-0813">Transport</keyword>
<organism evidence="9 10">
    <name type="scientific">Desulfocapsa sulfexigens (strain DSM 10523 / SB164P1)</name>
    <dbReference type="NCBI Taxonomy" id="1167006"/>
    <lineage>
        <taxon>Bacteria</taxon>
        <taxon>Pseudomonadati</taxon>
        <taxon>Thermodesulfobacteriota</taxon>
        <taxon>Desulfobulbia</taxon>
        <taxon>Desulfobulbales</taxon>
        <taxon>Desulfocapsaceae</taxon>
        <taxon>Desulfocapsa</taxon>
    </lineage>
</organism>
<feature type="domain" description="4Fe-4S ferredoxin-type" evidence="8">
    <location>
        <begin position="32"/>
        <end position="61"/>
    </location>
</feature>
<dbReference type="InterPro" id="IPR017900">
    <property type="entry name" value="4Fe4S_Fe_S_CS"/>
</dbReference>
<dbReference type="OrthoDB" id="9807879at2"/>
<dbReference type="PROSITE" id="PS00198">
    <property type="entry name" value="4FE4S_FER_1"/>
    <property type="match status" value="1"/>
</dbReference>
<feature type="domain" description="4Fe-4S ferredoxin-type" evidence="8">
    <location>
        <begin position="2"/>
        <end position="31"/>
    </location>
</feature>
<dbReference type="Proteomes" id="UP000011721">
    <property type="component" value="Chromosome"/>
</dbReference>
<evidence type="ECO:0000256" key="5">
    <source>
        <dbReference type="ARBA" id="ARBA00022982"/>
    </source>
</evidence>
<dbReference type="PANTHER" id="PTHR43687">
    <property type="entry name" value="ADENYLYLSULFATE REDUCTASE, BETA SUBUNIT"/>
    <property type="match status" value="1"/>
</dbReference>
<dbReference type="InterPro" id="IPR017896">
    <property type="entry name" value="4Fe4S_Fe-S-bd"/>
</dbReference>
<keyword evidence="4" id="KW-0677">Repeat</keyword>